<dbReference type="SMART" id="SM00129">
    <property type="entry name" value="KISc"/>
    <property type="match status" value="1"/>
</dbReference>
<dbReference type="Proteomes" id="UP000008983">
    <property type="component" value="Unassembled WGS sequence"/>
</dbReference>
<dbReference type="OrthoDB" id="10545467at2759"/>
<protein>
    <submittedName>
        <fullName evidence="7">Kinesin motor domain protein</fullName>
        <ecNumber evidence="7">2.7.1.150</ecNumber>
        <ecNumber evidence="7">3.1.2.15</ecNumber>
        <ecNumber evidence="7">5.2.1.8</ecNumber>
    </submittedName>
</protein>
<organism evidence="7 8">
    <name type="scientific">Ichthyophthirius multifiliis</name>
    <name type="common">White spot disease agent</name>
    <name type="synonym">Ich</name>
    <dbReference type="NCBI Taxonomy" id="5932"/>
    <lineage>
        <taxon>Eukaryota</taxon>
        <taxon>Sar</taxon>
        <taxon>Alveolata</taxon>
        <taxon>Ciliophora</taxon>
        <taxon>Intramacronucleata</taxon>
        <taxon>Oligohymenophorea</taxon>
        <taxon>Hymenostomatida</taxon>
        <taxon>Ophryoglenina</taxon>
        <taxon>Ichthyophthirius</taxon>
    </lineage>
</organism>
<feature type="compositionally biased region" description="Low complexity" evidence="5">
    <location>
        <begin position="816"/>
        <end position="829"/>
    </location>
</feature>
<dbReference type="EC" id="3.1.2.15" evidence="7"/>
<keyword evidence="8" id="KW-1185">Reference proteome</keyword>
<feature type="binding site" evidence="3">
    <location>
        <begin position="122"/>
        <end position="129"/>
    </location>
    <ligand>
        <name>ATP</name>
        <dbReference type="ChEBI" id="CHEBI:30616"/>
    </ligand>
</feature>
<dbReference type="EC" id="5.2.1.8" evidence="7"/>
<evidence type="ECO:0000256" key="2">
    <source>
        <dbReference type="ARBA" id="ARBA00023175"/>
    </source>
</evidence>
<dbReference type="EMBL" id="GL983803">
    <property type="protein sequence ID" value="EGR32029.1"/>
    <property type="molecule type" value="Genomic_DNA"/>
</dbReference>
<dbReference type="RefSeq" id="XP_004035515.1">
    <property type="nucleotide sequence ID" value="XM_004035467.1"/>
</dbReference>
<dbReference type="InterPro" id="IPR027417">
    <property type="entry name" value="P-loop_NTPase"/>
</dbReference>
<feature type="domain" description="Kinesin motor" evidence="6">
    <location>
        <begin position="33"/>
        <end position="410"/>
    </location>
</feature>
<feature type="coiled-coil region" evidence="4">
    <location>
        <begin position="447"/>
        <end position="487"/>
    </location>
</feature>
<dbReference type="Gene3D" id="3.40.850.10">
    <property type="entry name" value="Kinesin motor domain"/>
    <property type="match status" value="1"/>
</dbReference>
<name>G0QRZ9_ICHMU</name>
<dbReference type="InterPro" id="IPR001752">
    <property type="entry name" value="Kinesin_motor_dom"/>
</dbReference>
<evidence type="ECO:0000256" key="1">
    <source>
        <dbReference type="ARBA" id="ARBA00023054"/>
    </source>
</evidence>
<dbReference type="GO" id="GO:0007018">
    <property type="term" value="P:microtubule-based movement"/>
    <property type="evidence" value="ECO:0007669"/>
    <property type="project" value="InterPro"/>
</dbReference>
<keyword evidence="7" id="KW-0378">Hydrolase</keyword>
<dbReference type="PRINTS" id="PR00380">
    <property type="entry name" value="KINESINHEAVY"/>
</dbReference>
<evidence type="ECO:0000313" key="8">
    <source>
        <dbReference type="Proteomes" id="UP000008983"/>
    </source>
</evidence>
<dbReference type="GeneID" id="14908182"/>
<dbReference type="GO" id="GO:0005524">
    <property type="term" value="F:ATP binding"/>
    <property type="evidence" value="ECO:0007669"/>
    <property type="project" value="UniProtKB-UniRule"/>
</dbReference>
<evidence type="ECO:0000256" key="3">
    <source>
        <dbReference type="PROSITE-ProRule" id="PRU00283"/>
    </source>
</evidence>
<dbReference type="PANTHER" id="PTHR47968:SF75">
    <property type="entry name" value="CENTROMERE-ASSOCIATED PROTEIN E"/>
    <property type="match status" value="1"/>
</dbReference>
<dbReference type="EC" id="2.7.1.150" evidence="7"/>
<keyword evidence="2 3" id="KW-0505">Motor protein</keyword>
<dbReference type="AlphaFoldDB" id="G0QRZ9"/>
<keyword evidence="3" id="KW-0067">ATP-binding</keyword>
<dbReference type="GO" id="GO:0008017">
    <property type="term" value="F:microtubule binding"/>
    <property type="evidence" value="ECO:0007669"/>
    <property type="project" value="InterPro"/>
</dbReference>
<dbReference type="GO" id="GO:0000285">
    <property type="term" value="F:1-phosphatidylinositol-3-phosphate 5-kinase activity"/>
    <property type="evidence" value="ECO:0007669"/>
    <property type="project" value="UniProtKB-EC"/>
</dbReference>
<dbReference type="PANTHER" id="PTHR47968">
    <property type="entry name" value="CENTROMERE PROTEIN E"/>
    <property type="match status" value="1"/>
</dbReference>
<dbReference type="GO" id="GO:0016787">
    <property type="term" value="F:hydrolase activity"/>
    <property type="evidence" value="ECO:0007669"/>
    <property type="project" value="UniProtKB-KW"/>
</dbReference>
<keyword evidence="7" id="KW-0413">Isomerase</keyword>
<dbReference type="Pfam" id="PF00225">
    <property type="entry name" value="Kinesin"/>
    <property type="match status" value="1"/>
</dbReference>
<evidence type="ECO:0000256" key="5">
    <source>
        <dbReference type="SAM" id="MobiDB-lite"/>
    </source>
</evidence>
<dbReference type="PROSITE" id="PS50067">
    <property type="entry name" value="KINESIN_MOTOR_2"/>
    <property type="match status" value="1"/>
</dbReference>
<feature type="compositionally biased region" description="Low complexity" evidence="5">
    <location>
        <begin position="776"/>
        <end position="788"/>
    </location>
</feature>
<dbReference type="CDD" id="cd00106">
    <property type="entry name" value="KISc"/>
    <property type="match status" value="1"/>
</dbReference>
<evidence type="ECO:0000256" key="4">
    <source>
        <dbReference type="SAM" id="Coils"/>
    </source>
</evidence>
<feature type="region of interest" description="Disordered" evidence="5">
    <location>
        <begin position="770"/>
        <end position="850"/>
    </location>
</feature>
<dbReference type="eggNOG" id="KOG0242">
    <property type="taxonomic scope" value="Eukaryota"/>
</dbReference>
<accession>G0QRZ9</accession>
<dbReference type="SUPFAM" id="SSF52540">
    <property type="entry name" value="P-loop containing nucleoside triphosphate hydrolases"/>
    <property type="match status" value="1"/>
</dbReference>
<comment type="similarity">
    <text evidence="3">Belongs to the TRAFAC class myosin-kinesin ATPase superfamily. Kinesin family.</text>
</comment>
<dbReference type="InParanoid" id="G0QRZ9"/>
<dbReference type="STRING" id="857967.G0QRZ9"/>
<feature type="coiled-coil region" evidence="4">
    <location>
        <begin position="612"/>
        <end position="667"/>
    </location>
</feature>
<dbReference type="InterPro" id="IPR027640">
    <property type="entry name" value="Kinesin-like_fam"/>
</dbReference>
<dbReference type="GO" id="GO:0003777">
    <property type="term" value="F:microtubule motor activity"/>
    <property type="evidence" value="ECO:0007669"/>
    <property type="project" value="InterPro"/>
</dbReference>
<keyword evidence="3" id="KW-0547">Nucleotide-binding</keyword>
<evidence type="ECO:0000259" key="6">
    <source>
        <dbReference type="PROSITE" id="PS50067"/>
    </source>
</evidence>
<feature type="compositionally biased region" description="Polar residues" evidence="5">
    <location>
        <begin position="789"/>
        <end position="800"/>
    </location>
</feature>
<sequence>LIKKEKKERQKNIKYKMQQQDQSDANNAVLTVNFHVCVRMKPTNNQSFENSGHVESQKYIRSGVGNSILLVQPHSTQGDTVFIYDKVFDSKTQTQAIFDTTVRQCLEGSLFKGFSHTILVYGMTGSGKTYTMFGDNFEACTLNGEISNSQKKFDGQKEIGYEEDLDVLKQQQQVPINDQEICKTGIVSETIKYVLNQGQNRTKIKISYLEIYNEQIRDLLATDNLNSENLVLLEDPEKGVYCPLLIEKQIQNLDQIQQLIKYGNKRRIMASTKMNQFSSRSHAIIILNLEINVACSGYQTTLITPKLYMVDLAGSEKAAATQDSKSVRQKEGSNINKSLLSLGNCINILSQQTDKSKKHVPYRDSKLTRLLKESLGGNAKTLFIACVTPAFKFVEETINTLKYAQRAKTIKKEVYENIKEIYHNDQQEVIQRMHYEAEQMKLLQEQQRREQEALLLLQMQMQQEEERRRLQEEEIQQQLILQKQQEEIEKYSFQNEFIKLSQQFEEILYRGKELEFNFKENTQQKEQNERTLHETMDSINPVGMPQKEVKFRLDKVDNLQQSVSQLDEIISKLNKEMIENNQQKKIIKKKLHDLFETKFIEDCQQLTNYHLYNTFEQEKQKLEEKIINLQESQIQYKQNDKIKVYQIQKLQEELNQLRISQKRRQNRQSKCQVSIKSSSSLRDGARGITPKTLNQQQQKNYLQFQTYVPSTQISVQTIRNSFIQGNQNRNSKIANRESDINCSPTQREYEEYQRKSFILESQLKVEKTPFENGFQNNNSPITTNNNRTSMNKNTYKNSYLENESNNNSGIIKKNTYENSNNNYEQQDNNRISSPNKNAQFQSPNRPISKFKNNTAQITPYLLLFYFFN</sequence>
<evidence type="ECO:0000313" key="7">
    <source>
        <dbReference type="EMBL" id="EGR32029.1"/>
    </source>
</evidence>
<reference evidence="7 8" key="1">
    <citation type="submission" date="2011-07" db="EMBL/GenBank/DDBJ databases">
        <authorList>
            <person name="Coyne R."/>
            <person name="Brami D."/>
            <person name="Johnson J."/>
            <person name="Hostetler J."/>
            <person name="Hannick L."/>
            <person name="Clark T."/>
            <person name="Cassidy-Hanley D."/>
            <person name="Inman J."/>
        </authorList>
    </citation>
    <scope>NUCLEOTIDE SEQUENCE [LARGE SCALE GENOMIC DNA]</scope>
    <source>
        <strain evidence="7 8">G5</strain>
    </source>
</reference>
<proteinExistence type="inferred from homology"/>
<feature type="compositionally biased region" description="Polar residues" evidence="5">
    <location>
        <begin position="830"/>
        <end position="850"/>
    </location>
</feature>
<dbReference type="OMA" id="RIGRINC"/>
<feature type="non-terminal residue" evidence="7">
    <location>
        <position position="1"/>
    </location>
</feature>
<gene>
    <name evidence="7" type="ORF">IMG5_098650</name>
</gene>
<dbReference type="GO" id="GO:0003755">
    <property type="term" value="F:peptidyl-prolyl cis-trans isomerase activity"/>
    <property type="evidence" value="ECO:0007669"/>
    <property type="project" value="UniProtKB-EC"/>
</dbReference>
<dbReference type="InterPro" id="IPR036961">
    <property type="entry name" value="Kinesin_motor_dom_sf"/>
</dbReference>
<keyword evidence="1 4" id="KW-0175">Coiled coil</keyword>
<keyword evidence="7" id="KW-0808">Transferase</keyword>